<name>A0A5B7IZX8_PORTR</name>
<comment type="caution">
    <text evidence="2">The sequence shown here is derived from an EMBL/GenBank/DDBJ whole genome shotgun (WGS) entry which is preliminary data.</text>
</comment>
<dbReference type="EMBL" id="VSRR010083139">
    <property type="protein sequence ID" value="MPC90080.1"/>
    <property type="molecule type" value="Genomic_DNA"/>
</dbReference>
<evidence type="ECO:0000313" key="2">
    <source>
        <dbReference type="EMBL" id="MPC90080.1"/>
    </source>
</evidence>
<organism evidence="2 3">
    <name type="scientific">Portunus trituberculatus</name>
    <name type="common">Swimming crab</name>
    <name type="synonym">Neptunus trituberculatus</name>
    <dbReference type="NCBI Taxonomy" id="210409"/>
    <lineage>
        <taxon>Eukaryota</taxon>
        <taxon>Metazoa</taxon>
        <taxon>Ecdysozoa</taxon>
        <taxon>Arthropoda</taxon>
        <taxon>Crustacea</taxon>
        <taxon>Multicrustacea</taxon>
        <taxon>Malacostraca</taxon>
        <taxon>Eumalacostraca</taxon>
        <taxon>Eucarida</taxon>
        <taxon>Decapoda</taxon>
        <taxon>Pleocyemata</taxon>
        <taxon>Brachyura</taxon>
        <taxon>Eubrachyura</taxon>
        <taxon>Portunoidea</taxon>
        <taxon>Portunidae</taxon>
        <taxon>Portuninae</taxon>
        <taxon>Portunus</taxon>
    </lineage>
</organism>
<accession>A0A5B7IZX8</accession>
<evidence type="ECO:0000313" key="3">
    <source>
        <dbReference type="Proteomes" id="UP000324222"/>
    </source>
</evidence>
<reference evidence="2 3" key="1">
    <citation type="submission" date="2019-05" db="EMBL/GenBank/DDBJ databases">
        <title>Another draft genome of Portunus trituberculatus and its Hox gene families provides insights of decapod evolution.</title>
        <authorList>
            <person name="Jeong J.-H."/>
            <person name="Song I."/>
            <person name="Kim S."/>
            <person name="Choi T."/>
            <person name="Kim D."/>
            <person name="Ryu S."/>
            <person name="Kim W."/>
        </authorList>
    </citation>
    <scope>NUCLEOTIDE SEQUENCE [LARGE SCALE GENOMIC DNA]</scope>
    <source>
        <tissue evidence="2">Muscle</tissue>
    </source>
</reference>
<feature type="region of interest" description="Disordered" evidence="1">
    <location>
        <begin position="13"/>
        <end position="33"/>
    </location>
</feature>
<dbReference type="Proteomes" id="UP000324222">
    <property type="component" value="Unassembled WGS sequence"/>
</dbReference>
<protein>
    <submittedName>
        <fullName evidence="2">Uncharacterized protein</fullName>
    </submittedName>
</protein>
<sequence>MKTFISISPIHQHWNDRRPTHPGRRPFTAKLPAPTHSHYPPTWLKEYKIFTLYASSPAAPVNIQLHTPLDERNLSHHTGETLNKPVLLSHVYPSLPPSHLSDITP</sequence>
<evidence type="ECO:0000256" key="1">
    <source>
        <dbReference type="SAM" id="MobiDB-lite"/>
    </source>
</evidence>
<gene>
    <name evidence="2" type="ORF">E2C01_085047</name>
</gene>
<dbReference type="AlphaFoldDB" id="A0A5B7IZX8"/>
<proteinExistence type="predicted"/>
<keyword evidence="3" id="KW-1185">Reference proteome</keyword>